<accession>A0A7R9H9G6</accession>
<reference evidence="1" key="1">
    <citation type="submission" date="2020-11" db="EMBL/GenBank/DDBJ databases">
        <authorList>
            <person name="Tran Van P."/>
        </authorList>
    </citation>
    <scope>NUCLEOTIDE SEQUENCE</scope>
</reference>
<evidence type="ECO:0000313" key="1">
    <source>
        <dbReference type="EMBL" id="CAD7413988.1"/>
    </source>
</evidence>
<gene>
    <name evidence="1" type="ORF">TCEB3V08_LOCUS11949</name>
</gene>
<proteinExistence type="predicted"/>
<dbReference type="EMBL" id="OC324225">
    <property type="protein sequence ID" value="CAD7413988.1"/>
    <property type="molecule type" value="Genomic_DNA"/>
</dbReference>
<dbReference type="AlphaFoldDB" id="A0A7R9H9G6"/>
<name>A0A7R9H9G6_TIMCR</name>
<organism evidence="1">
    <name type="scientific">Timema cristinae</name>
    <name type="common">Walking stick</name>
    <dbReference type="NCBI Taxonomy" id="61476"/>
    <lineage>
        <taxon>Eukaryota</taxon>
        <taxon>Metazoa</taxon>
        <taxon>Ecdysozoa</taxon>
        <taxon>Arthropoda</taxon>
        <taxon>Hexapoda</taxon>
        <taxon>Insecta</taxon>
        <taxon>Pterygota</taxon>
        <taxon>Neoptera</taxon>
        <taxon>Polyneoptera</taxon>
        <taxon>Phasmatodea</taxon>
        <taxon>Timematodea</taxon>
        <taxon>Timematoidea</taxon>
        <taxon>Timematidae</taxon>
        <taxon>Timema</taxon>
    </lineage>
</organism>
<sequence>MLIQGQEDAIVLLGLRVVTLTSGEWTVEDTSYLIGHLSFRLYPECIMILYGDTDISSVKRTADIVKLEKFLWRRTSKMVGVMHYRDYGQTTKGCLSRPMFVLLVLQLGTTKMVTGFVGFVGQPVKTPRTPIWLILTNATIPDEFFYGMYPAMSSEMVWSAQTIQRSEFMSSSG</sequence>
<protein>
    <submittedName>
        <fullName evidence="1">Uncharacterized protein</fullName>
    </submittedName>
</protein>